<gene>
    <name evidence="1" type="ORF">MSBRW_3032</name>
</gene>
<evidence type="ECO:0000313" key="2">
    <source>
        <dbReference type="Proteomes" id="UP000033038"/>
    </source>
</evidence>
<reference evidence="1 2" key="1">
    <citation type="submission" date="2014-07" db="EMBL/GenBank/DDBJ databases">
        <title>Methanogenic archaea and the global carbon cycle.</title>
        <authorList>
            <person name="Henriksen J.R."/>
            <person name="Luke J."/>
            <person name="Reinhart S."/>
            <person name="Benedict M.N."/>
            <person name="Youngblut N.D."/>
            <person name="Metcalf M.E."/>
            <person name="Whitaker R.J."/>
            <person name="Metcalf W.W."/>
        </authorList>
    </citation>
    <scope>NUCLEOTIDE SEQUENCE [LARGE SCALE GENOMIC DNA]</scope>
    <source>
        <strain evidence="1 2">Wiesmoor</strain>
    </source>
</reference>
<name>A0A0E3QQB2_METBA</name>
<dbReference type="GeneID" id="24824632"/>
<accession>A0A0E3QQB2</accession>
<dbReference type="EMBL" id="CP009526">
    <property type="protein sequence ID" value="AKB52285.1"/>
    <property type="molecule type" value="Genomic_DNA"/>
</dbReference>
<protein>
    <submittedName>
        <fullName evidence="1">Uncharacterized protein</fullName>
    </submittedName>
</protein>
<dbReference type="Proteomes" id="UP000033038">
    <property type="component" value="Chromosome"/>
</dbReference>
<evidence type="ECO:0000313" key="1">
    <source>
        <dbReference type="EMBL" id="AKB52285.1"/>
    </source>
</evidence>
<dbReference type="HOGENOM" id="CLU_552778_0_0_2"/>
<dbReference type="KEGG" id="mbw:MSBRW_3032"/>
<dbReference type="RefSeq" id="WP_011306690.1">
    <property type="nucleotide sequence ID" value="NZ_CP009526.1"/>
</dbReference>
<organism evidence="1 2">
    <name type="scientific">Methanosarcina barkeri str. Wiesmoor</name>
    <dbReference type="NCBI Taxonomy" id="1434109"/>
    <lineage>
        <taxon>Archaea</taxon>
        <taxon>Methanobacteriati</taxon>
        <taxon>Methanobacteriota</taxon>
        <taxon>Stenosarchaea group</taxon>
        <taxon>Methanomicrobia</taxon>
        <taxon>Methanosarcinales</taxon>
        <taxon>Methanosarcinaceae</taxon>
        <taxon>Methanosarcina</taxon>
    </lineage>
</organism>
<sequence length="596" mass="68279">MNSHSRLKMFSLIPFILGSLFIGGTEAFSCKDSPKTRENIDQGILTLFSQNYSKSNSVPKNVFIAKLQGNKIYDKLYSAIYGMLKSEILIKTSKTLQYKVRRDSCSCPYSLFPVADTVLESGINGYTADLVKSSETYRFCEAASIPLIHYTEQPRQIGSLYICRLTPMVKCSYQISIELKMDDPKSFVELNTPGSKLILQKVNKNIILKSYFKDSSEEIRCESISIGNVAEKSDFEIMFDGYNKTNTILAKDGDCIVTPLYNIDRQRLPYMDISNGYIKFTPFVLGKGAHLDVNIYSISQTSDRKLITAIGSNRILAFGIDGPHVRNTTEQGIRYLNSKKNRGTIWFDIELLEQRNEEDLEYLRGLVINDSWDVGVHYSKELNSFPLEQAFKIMDEGYLYVYEKIGRKPTSWCSMRNRDNILHALYAYENLGMLWRNGDSGIHTEKYIGSLEDDTWEWWEIASRAGMVHPVFTHELDKDPAIKYSISRSKFQNWVENYESNNMSIVSFHEYSQISRNTYDATFDNLQYTENSALFDAHTNGGAALVNVNINAGRDTKVYDNTSGKFLDYDIEPDNSITFWVENDHRYIVDLNSAEY</sequence>
<dbReference type="AlphaFoldDB" id="A0A0E3QQB2"/>
<dbReference type="PATRIC" id="fig|1434109.4.peg.3949"/>
<proteinExistence type="predicted"/>